<dbReference type="Gene3D" id="3.30.700.10">
    <property type="entry name" value="Glycoprotein, Type 4 Pilin"/>
    <property type="match status" value="1"/>
</dbReference>
<dbReference type="InterPro" id="IPR045584">
    <property type="entry name" value="Pilin-like"/>
</dbReference>
<dbReference type="OrthoDB" id="9795612at2"/>
<evidence type="ECO:0000256" key="7">
    <source>
        <dbReference type="ARBA" id="ARBA00022692"/>
    </source>
</evidence>
<dbReference type="RefSeq" id="WP_134385171.1">
    <property type="nucleotide sequence ID" value="NZ_BMWW01000001.1"/>
</dbReference>
<evidence type="ECO:0000256" key="8">
    <source>
        <dbReference type="ARBA" id="ARBA00022989"/>
    </source>
</evidence>
<gene>
    <name evidence="13" type="primary">gspG</name>
    <name evidence="13" type="ORF">E1742_12305</name>
    <name evidence="12" type="ORF">GCM10007388_00090</name>
</gene>
<dbReference type="SUPFAM" id="SSF54523">
    <property type="entry name" value="Pili subunits"/>
    <property type="match status" value="1"/>
</dbReference>
<evidence type="ECO:0000259" key="11">
    <source>
        <dbReference type="Pfam" id="PF08334"/>
    </source>
</evidence>
<reference evidence="12" key="3">
    <citation type="submission" date="2022-12" db="EMBL/GenBank/DDBJ databases">
        <authorList>
            <person name="Sun Q."/>
            <person name="Kim S."/>
        </authorList>
    </citation>
    <scope>NUCLEOTIDE SEQUENCE</scope>
    <source>
        <strain evidence="12">KCTC 12344</strain>
    </source>
</reference>
<name>A0A4P7BFB9_9BURK</name>
<dbReference type="InterPro" id="IPR000983">
    <property type="entry name" value="Bac_GSPG_pilin"/>
</dbReference>
<organism evidence="12 15">
    <name type="scientific">Pseudoduganella plicata</name>
    <dbReference type="NCBI Taxonomy" id="321984"/>
    <lineage>
        <taxon>Bacteria</taxon>
        <taxon>Pseudomonadati</taxon>
        <taxon>Pseudomonadota</taxon>
        <taxon>Betaproteobacteria</taxon>
        <taxon>Burkholderiales</taxon>
        <taxon>Oxalobacteraceae</taxon>
        <taxon>Telluria group</taxon>
        <taxon>Pseudoduganella</taxon>
    </lineage>
</organism>
<dbReference type="Proteomes" id="UP000619512">
    <property type="component" value="Unassembled WGS sequence"/>
</dbReference>
<evidence type="ECO:0000313" key="15">
    <source>
        <dbReference type="Proteomes" id="UP000619512"/>
    </source>
</evidence>
<evidence type="ECO:0000256" key="4">
    <source>
        <dbReference type="ARBA" id="ARBA00022475"/>
    </source>
</evidence>
<evidence type="ECO:0000256" key="10">
    <source>
        <dbReference type="SAM" id="Phobius"/>
    </source>
</evidence>
<dbReference type="PANTHER" id="PTHR30093">
    <property type="entry name" value="GENERAL SECRETION PATHWAY PROTEIN G"/>
    <property type="match status" value="1"/>
</dbReference>
<keyword evidence="8 10" id="KW-1133">Transmembrane helix</keyword>
<feature type="transmembrane region" description="Helical" evidence="10">
    <location>
        <begin position="12"/>
        <end position="33"/>
    </location>
</feature>
<keyword evidence="14" id="KW-1185">Reference proteome</keyword>
<comment type="subcellular location">
    <subcellularLocation>
        <location evidence="1">Cell inner membrane</location>
        <topology evidence="1">Single-pass membrane protein</topology>
    </subcellularLocation>
</comment>
<dbReference type="AlphaFoldDB" id="A0A4P7BFB9"/>
<dbReference type="PRINTS" id="PR00813">
    <property type="entry name" value="BCTERIALGSPG"/>
</dbReference>
<evidence type="ECO:0000313" key="13">
    <source>
        <dbReference type="EMBL" id="QBQ36862.1"/>
    </source>
</evidence>
<evidence type="ECO:0000256" key="6">
    <source>
        <dbReference type="ARBA" id="ARBA00022519"/>
    </source>
</evidence>
<dbReference type="InterPro" id="IPR010054">
    <property type="entry name" value="Type2_sec_GspG"/>
</dbReference>
<accession>A0A4P7BFB9</accession>
<dbReference type="NCBIfam" id="TIGR02532">
    <property type="entry name" value="IV_pilin_GFxxxE"/>
    <property type="match status" value="1"/>
</dbReference>
<keyword evidence="9 10" id="KW-0472">Membrane</keyword>
<dbReference type="Pfam" id="PF08334">
    <property type="entry name" value="T2SSG"/>
    <property type="match status" value="1"/>
</dbReference>
<evidence type="ECO:0000256" key="5">
    <source>
        <dbReference type="ARBA" id="ARBA00022481"/>
    </source>
</evidence>
<protein>
    <recommendedName>
        <fullName evidence="3">Type II secretion system core protein G</fullName>
    </recommendedName>
</protein>
<evidence type="ECO:0000313" key="14">
    <source>
        <dbReference type="Proteomes" id="UP000294359"/>
    </source>
</evidence>
<reference evidence="13 14" key="2">
    <citation type="submission" date="2019-03" db="EMBL/GenBank/DDBJ databases">
        <title>Draft Genome Sequences of Six Type Strains of the Genus Massilia.</title>
        <authorList>
            <person name="Miess H."/>
            <person name="Frediansyhah A."/>
            <person name="Gross H."/>
        </authorList>
    </citation>
    <scope>NUCLEOTIDE SEQUENCE [LARGE SCALE GENOMIC DNA]</scope>
    <source>
        <strain evidence="13 14">DSM 17505</strain>
    </source>
</reference>
<dbReference type="PROSITE" id="PS00409">
    <property type="entry name" value="PROKAR_NTER_METHYL"/>
    <property type="match status" value="1"/>
</dbReference>
<feature type="domain" description="Type II secretion system protein GspG C-terminal" evidence="11">
    <location>
        <begin position="36"/>
        <end position="143"/>
    </location>
</feature>
<dbReference type="InterPro" id="IPR012902">
    <property type="entry name" value="N_methyl_site"/>
</dbReference>
<dbReference type="GO" id="GO:0015628">
    <property type="term" value="P:protein secretion by the type II secretion system"/>
    <property type="evidence" value="ECO:0007669"/>
    <property type="project" value="InterPro"/>
</dbReference>
<keyword evidence="4" id="KW-1003">Cell membrane</keyword>
<evidence type="ECO:0000256" key="9">
    <source>
        <dbReference type="ARBA" id="ARBA00023136"/>
    </source>
</evidence>
<dbReference type="EMBL" id="CP038026">
    <property type="protein sequence ID" value="QBQ36862.1"/>
    <property type="molecule type" value="Genomic_DNA"/>
</dbReference>
<proteinExistence type="inferred from homology"/>
<keyword evidence="5" id="KW-0488">Methylation</keyword>
<sequence>MNTTIPAVRQRGFTLLELLVVIVIIGLLAAFVAPRYFSQIGRSKTQIARAQIESFEKGLDQFRIDTGHYPAQEAGLVALFVQPPNEPNWQGPYLKKGIPADPWDHAYVYRFPAADPAREYDIVSFGADGKQNGIGEDADVASWN</sequence>
<keyword evidence="7 10" id="KW-0812">Transmembrane</keyword>
<evidence type="ECO:0000256" key="3">
    <source>
        <dbReference type="ARBA" id="ARBA00020042"/>
    </source>
</evidence>
<dbReference type="GO" id="GO:0015627">
    <property type="term" value="C:type II protein secretion system complex"/>
    <property type="evidence" value="ECO:0007669"/>
    <property type="project" value="InterPro"/>
</dbReference>
<evidence type="ECO:0000256" key="1">
    <source>
        <dbReference type="ARBA" id="ARBA00004377"/>
    </source>
</evidence>
<evidence type="ECO:0000313" key="12">
    <source>
        <dbReference type="EMBL" id="GGY72090.1"/>
    </source>
</evidence>
<dbReference type="NCBIfam" id="TIGR01710">
    <property type="entry name" value="typeII_sec_gspG"/>
    <property type="match status" value="1"/>
</dbReference>
<dbReference type="Proteomes" id="UP000294359">
    <property type="component" value="Chromosome"/>
</dbReference>
<evidence type="ECO:0000256" key="2">
    <source>
        <dbReference type="ARBA" id="ARBA00009984"/>
    </source>
</evidence>
<comment type="similarity">
    <text evidence="2">Belongs to the GSP G family.</text>
</comment>
<dbReference type="GO" id="GO:0005886">
    <property type="term" value="C:plasma membrane"/>
    <property type="evidence" value="ECO:0007669"/>
    <property type="project" value="UniProtKB-SubCell"/>
</dbReference>
<dbReference type="InterPro" id="IPR013545">
    <property type="entry name" value="T2SS_protein-GspG_C"/>
</dbReference>
<dbReference type="Pfam" id="PF07963">
    <property type="entry name" value="N_methyl"/>
    <property type="match status" value="1"/>
</dbReference>
<dbReference type="PANTHER" id="PTHR30093:SF45">
    <property type="entry name" value="TYPE II SECRETION SYSTEM CORE PROTEIN G"/>
    <property type="match status" value="1"/>
</dbReference>
<dbReference type="EMBL" id="BMWW01000001">
    <property type="protein sequence ID" value="GGY72090.1"/>
    <property type="molecule type" value="Genomic_DNA"/>
</dbReference>
<reference evidence="12" key="1">
    <citation type="journal article" date="2014" name="Int. J. Syst. Evol. Microbiol.">
        <title>Complete genome sequence of Corynebacterium casei LMG S-19264T (=DSM 44701T), isolated from a smear-ripened cheese.</title>
        <authorList>
            <consortium name="US DOE Joint Genome Institute (JGI-PGF)"/>
            <person name="Walter F."/>
            <person name="Albersmeier A."/>
            <person name="Kalinowski J."/>
            <person name="Ruckert C."/>
        </authorList>
    </citation>
    <scope>NUCLEOTIDE SEQUENCE</scope>
    <source>
        <strain evidence="12">KCTC 12344</strain>
    </source>
</reference>
<keyword evidence="6" id="KW-0997">Cell inner membrane</keyword>